<evidence type="ECO:0000259" key="4">
    <source>
        <dbReference type="PROSITE" id="PS50056"/>
    </source>
</evidence>
<organism evidence="5 6">
    <name type="scientific">Septoria linicola</name>
    <dbReference type="NCBI Taxonomy" id="215465"/>
    <lineage>
        <taxon>Eukaryota</taxon>
        <taxon>Fungi</taxon>
        <taxon>Dikarya</taxon>
        <taxon>Ascomycota</taxon>
        <taxon>Pezizomycotina</taxon>
        <taxon>Dothideomycetes</taxon>
        <taxon>Dothideomycetidae</taxon>
        <taxon>Mycosphaerellales</taxon>
        <taxon>Mycosphaerellaceae</taxon>
        <taxon>Septoria</taxon>
    </lineage>
</organism>
<dbReference type="PROSITE" id="PS50056">
    <property type="entry name" value="TYR_PHOSPHATASE_2"/>
    <property type="match status" value="1"/>
</dbReference>
<sequence length="189" mass="21517">MGWLDKVPRTEGGGLFIGGYAALHSQQPLFQQAKITHVISVLDYDIFEGDYLKAYERIHVRLDDDPNENILHHLHKTTEFIDAALSKGGAVFVHCAMGKSRSATVVIAYLMWKYGSSPEEALKQLREGRGVCEPNPGFMEQLHVYHRMLQAQDAESAKQIYDTWVNEVDPLRDWYSFRSYRAQSAATKL</sequence>
<evidence type="ECO:0000313" key="6">
    <source>
        <dbReference type="Proteomes" id="UP001056384"/>
    </source>
</evidence>
<dbReference type="PROSITE" id="PS50054">
    <property type="entry name" value="TYR_PHOSPHATASE_DUAL"/>
    <property type="match status" value="1"/>
</dbReference>
<feature type="domain" description="Tyrosine-protein phosphatase" evidence="3">
    <location>
        <begin position="7"/>
        <end position="151"/>
    </location>
</feature>
<dbReference type="PROSITE" id="PS00383">
    <property type="entry name" value="TYR_PHOSPHATASE_1"/>
    <property type="match status" value="1"/>
</dbReference>
<proteinExistence type="predicted"/>
<dbReference type="GO" id="GO:0008579">
    <property type="term" value="F:JUN kinase phosphatase activity"/>
    <property type="evidence" value="ECO:0007669"/>
    <property type="project" value="TreeGrafter"/>
</dbReference>
<dbReference type="CDD" id="cd14518">
    <property type="entry name" value="DSP_fungal_YVH1"/>
    <property type="match status" value="1"/>
</dbReference>
<dbReference type="AlphaFoldDB" id="A0A9Q9AQV8"/>
<dbReference type="EMBL" id="CP099419">
    <property type="protein sequence ID" value="USW50406.1"/>
    <property type="molecule type" value="Genomic_DNA"/>
</dbReference>
<keyword evidence="2" id="KW-0904">Protein phosphatase</keyword>
<keyword evidence="1" id="KW-0378">Hydrolase</keyword>
<gene>
    <name evidence="5" type="ORF">Slin15195_G037250</name>
</gene>
<dbReference type="InterPro" id="IPR000340">
    <property type="entry name" value="Dual-sp_phosphatase_cat-dom"/>
</dbReference>
<dbReference type="PANTHER" id="PTHR46377:SF1">
    <property type="entry name" value="DUAL SPECIFICITY PROTEIN PHOSPHATASE 19"/>
    <property type="match status" value="1"/>
</dbReference>
<evidence type="ECO:0000259" key="3">
    <source>
        <dbReference type="PROSITE" id="PS50054"/>
    </source>
</evidence>
<dbReference type="Gene3D" id="3.90.190.10">
    <property type="entry name" value="Protein tyrosine phosphatase superfamily"/>
    <property type="match status" value="1"/>
</dbReference>
<dbReference type="SMART" id="SM00195">
    <property type="entry name" value="DSPc"/>
    <property type="match status" value="1"/>
</dbReference>
<evidence type="ECO:0000256" key="2">
    <source>
        <dbReference type="ARBA" id="ARBA00022912"/>
    </source>
</evidence>
<evidence type="ECO:0000256" key="1">
    <source>
        <dbReference type="ARBA" id="ARBA00022801"/>
    </source>
</evidence>
<keyword evidence="6" id="KW-1185">Reference proteome</keyword>
<dbReference type="InterPro" id="IPR020422">
    <property type="entry name" value="TYR_PHOSPHATASE_DUAL_dom"/>
</dbReference>
<protein>
    <submittedName>
        <fullName evidence="5">Tyrosine-specific protein phosphatase</fullName>
    </submittedName>
</protein>
<dbReference type="InterPro" id="IPR029021">
    <property type="entry name" value="Prot-tyrosine_phosphatase-like"/>
</dbReference>
<dbReference type="Pfam" id="PF00782">
    <property type="entry name" value="DSPc"/>
    <property type="match status" value="1"/>
</dbReference>
<dbReference type="InterPro" id="IPR000387">
    <property type="entry name" value="Tyr_Pase_dom"/>
</dbReference>
<name>A0A9Q9AQV8_9PEZI</name>
<dbReference type="InterPro" id="IPR016130">
    <property type="entry name" value="Tyr_Pase_AS"/>
</dbReference>
<accession>A0A9Q9AQV8</accession>
<evidence type="ECO:0000313" key="5">
    <source>
        <dbReference type="EMBL" id="USW50406.1"/>
    </source>
</evidence>
<feature type="domain" description="Tyrosine specific protein phosphatases" evidence="4">
    <location>
        <begin position="68"/>
        <end position="129"/>
    </location>
</feature>
<dbReference type="GO" id="GO:0005737">
    <property type="term" value="C:cytoplasm"/>
    <property type="evidence" value="ECO:0007669"/>
    <property type="project" value="TreeGrafter"/>
</dbReference>
<dbReference type="Proteomes" id="UP001056384">
    <property type="component" value="Chromosome 2"/>
</dbReference>
<dbReference type="PANTHER" id="PTHR46377">
    <property type="entry name" value="DUAL SPECIFICITY PROTEIN PHOSPHATASE 19"/>
    <property type="match status" value="1"/>
</dbReference>
<dbReference type="SUPFAM" id="SSF52799">
    <property type="entry name" value="(Phosphotyrosine protein) phosphatases II"/>
    <property type="match status" value="1"/>
</dbReference>
<reference evidence="5" key="1">
    <citation type="submission" date="2022-06" db="EMBL/GenBank/DDBJ databases">
        <title>Complete genome sequences of two strains of the flax pathogen Septoria linicola.</title>
        <authorList>
            <person name="Lapalu N."/>
            <person name="Simon A."/>
            <person name="Demenou B."/>
            <person name="Paumier D."/>
            <person name="Guillot M.-P."/>
            <person name="Gout L."/>
            <person name="Valade R."/>
        </authorList>
    </citation>
    <scope>NUCLEOTIDE SEQUENCE</scope>
    <source>
        <strain evidence="5">SE15195</strain>
    </source>
</reference>
<dbReference type="OrthoDB" id="10252009at2759"/>